<gene>
    <name evidence="1" type="ORF">D9758_015276</name>
</gene>
<keyword evidence="2" id="KW-1185">Reference proteome</keyword>
<dbReference type="Proteomes" id="UP000559256">
    <property type="component" value="Unassembled WGS sequence"/>
</dbReference>
<proteinExistence type="predicted"/>
<dbReference type="AlphaFoldDB" id="A0A8H5CPN6"/>
<sequence>MVDRRAWSMSQRIRTQNYTLKARRRRILRWIERRHKRRGKENEGYERILSGIDVGRRCRWTLKHQLKLKLPLGILSLFQRIRSRCICTSTSTLMAKTRRRWGWGWKQRRDENENGNGNGKGYREVSRWEGGRYCDWDYGFVEAAYKYRDTNDTFRLRPALLATTDTDADAALYSILPVYFIWHPFLESSSNVPLTASTPTSTSASVLTSTFIHKTPTPERWFRFRWILGILPRKGILRGGWGWGACNTELESRDLCQLGSDTKTYRSRLLY</sequence>
<comment type="caution">
    <text evidence="1">The sequence shown here is derived from an EMBL/GenBank/DDBJ whole genome shotgun (WGS) entry which is preliminary data.</text>
</comment>
<organism evidence="1 2">
    <name type="scientific">Tetrapyrgos nigripes</name>
    <dbReference type="NCBI Taxonomy" id="182062"/>
    <lineage>
        <taxon>Eukaryota</taxon>
        <taxon>Fungi</taxon>
        <taxon>Dikarya</taxon>
        <taxon>Basidiomycota</taxon>
        <taxon>Agaricomycotina</taxon>
        <taxon>Agaricomycetes</taxon>
        <taxon>Agaricomycetidae</taxon>
        <taxon>Agaricales</taxon>
        <taxon>Marasmiineae</taxon>
        <taxon>Marasmiaceae</taxon>
        <taxon>Tetrapyrgos</taxon>
    </lineage>
</organism>
<dbReference type="EMBL" id="JAACJM010000119">
    <property type="protein sequence ID" value="KAF5344731.1"/>
    <property type="molecule type" value="Genomic_DNA"/>
</dbReference>
<accession>A0A8H5CPN6</accession>
<name>A0A8H5CPN6_9AGAR</name>
<evidence type="ECO:0000313" key="1">
    <source>
        <dbReference type="EMBL" id="KAF5344731.1"/>
    </source>
</evidence>
<evidence type="ECO:0000313" key="2">
    <source>
        <dbReference type="Proteomes" id="UP000559256"/>
    </source>
</evidence>
<reference evidence="1 2" key="1">
    <citation type="journal article" date="2020" name="ISME J.">
        <title>Uncovering the hidden diversity of litter-decomposition mechanisms in mushroom-forming fungi.</title>
        <authorList>
            <person name="Floudas D."/>
            <person name="Bentzer J."/>
            <person name="Ahren D."/>
            <person name="Johansson T."/>
            <person name="Persson P."/>
            <person name="Tunlid A."/>
        </authorList>
    </citation>
    <scope>NUCLEOTIDE SEQUENCE [LARGE SCALE GENOMIC DNA]</scope>
    <source>
        <strain evidence="1 2">CBS 291.85</strain>
    </source>
</reference>
<protein>
    <submittedName>
        <fullName evidence="1">Uncharacterized protein</fullName>
    </submittedName>
</protein>